<comment type="caution">
    <text evidence="10">The sequence shown here is derived from an EMBL/GenBank/DDBJ whole genome shotgun (WGS) entry which is preliminary data.</text>
</comment>
<reference evidence="11" key="1">
    <citation type="submission" date="2016-07" db="EMBL/GenBank/DDBJ databases">
        <authorList>
            <person name="Florea S."/>
            <person name="Webb J.S."/>
            <person name="Jaromczyk J."/>
            <person name="Schardl C.L."/>
        </authorList>
    </citation>
    <scope>NUCLEOTIDE SEQUENCE [LARGE SCALE GENOMIC DNA]</scope>
    <source>
        <strain evidence="11">MV-1</strain>
    </source>
</reference>
<organism evidence="10 11">
    <name type="scientific">Magnetovibrio blakemorei</name>
    <dbReference type="NCBI Taxonomy" id="28181"/>
    <lineage>
        <taxon>Bacteria</taxon>
        <taxon>Pseudomonadati</taxon>
        <taxon>Pseudomonadota</taxon>
        <taxon>Alphaproteobacteria</taxon>
        <taxon>Rhodospirillales</taxon>
        <taxon>Magnetovibrionaceae</taxon>
        <taxon>Magnetovibrio</taxon>
    </lineage>
</organism>
<evidence type="ECO:0000256" key="3">
    <source>
        <dbReference type="ARBA" id="ARBA00022723"/>
    </source>
</evidence>
<evidence type="ECO:0000259" key="9">
    <source>
        <dbReference type="PROSITE" id="PS51007"/>
    </source>
</evidence>
<dbReference type="InterPro" id="IPR009056">
    <property type="entry name" value="Cyt_c-like_dom"/>
</dbReference>
<keyword evidence="2 6" id="KW-0349">Heme</keyword>
<dbReference type="AlphaFoldDB" id="A0A1E5Q6Q5"/>
<evidence type="ECO:0000256" key="2">
    <source>
        <dbReference type="ARBA" id="ARBA00022617"/>
    </source>
</evidence>
<keyword evidence="5 6" id="KW-0408">Iron</keyword>
<evidence type="ECO:0000313" key="10">
    <source>
        <dbReference type="EMBL" id="OEJ66693.1"/>
    </source>
</evidence>
<dbReference type="PROSITE" id="PS51007">
    <property type="entry name" value="CYTC"/>
    <property type="match status" value="2"/>
</dbReference>
<dbReference type="Proteomes" id="UP000095347">
    <property type="component" value="Unassembled WGS sequence"/>
</dbReference>
<dbReference type="InterPro" id="IPR036909">
    <property type="entry name" value="Cyt_c-like_dom_sf"/>
</dbReference>
<dbReference type="GO" id="GO:0009055">
    <property type="term" value="F:electron transfer activity"/>
    <property type="evidence" value="ECO:0007669"/>
    <property type="project" value="InterPro"/>
</dbReference>
<dbReference type="GO" id="GO:0046872">
    <property type="term" value="F:metal ion binding"/>
    <property type="evidence" value="ECO:0007669"/>
    <property type="project" value="UniProtKB-KW"/>
</dbReference>
<keyword evidence="4" id="KW-0249">Electron transport</keyword>
<sequence>MKKNIFQSVAILSFVMLSASVAVLPANAAEEKAKRDPGKTVYMGKACMACHGKDGRKAMMEYPNIAGQDEKYIARQIEDIISGKRLGSPDATGNPRAQGMQGALVSPSGDKNVPRISKEEIKQVAKWLSEQKPADLKEPKEPLDAASVAAGETLFKQKCKACHGNEGMKPLKGNPYLAGQKRNYIFAQLQDIKSQARKTAKTAPMYGIVKKMTDEEFASLADYLSQVDRNAAK</sequence>
<evidence type="ECO:0000256" key="1">
    <source>
        <dbReference type="ARBA" id="ARBA00022448"/>
    </source>
</evidence>
<feature type="chain" id="PRO_5009184078" description="Cytochrome c domain-containing protein" evidence="8">
    <location>
        <begin position="29"/>
        <end position="233"/>
    </location>
</feature>
<evidence type="ECO:0000256" key="7">
    <source>
        <dbReference type="SAM" id="MobiDB-lite"/>
    </source>
</evidence>
<keyword evidence="1" id="KW-0813">Transport</keyword>
<evidence type="ECO:0000313" key="11">
    <source>
        <dbReference type="Proteomes" id="UP000095347"/>
    </source>
</evidence>
<dbReference type="OrthoDB" id="9808603at2"/>
<feature type="region of interest" description="Disordered" evidence="7">
    <location>
        <begin position="85"/>
        <end position="113"/>
    </location>
</feature>
<protein>
    <recommendedName>
        <fullName evidence="9">Cytochrome c domain-containing protein</fullName>
    </recommendedName>
</protein>
<accession>A0A1E5Q6Q5</accession>
<dbReference type="PANTHER" id="PTHR33751:SF9">
    <property type="entry name" value="CYTOCHROME C4"/>
    <property type="match status" value="1"/>
</dbReference>
<dbReference type="GO" id="GO:0020037">
    <property type="term" value="F:heme binding"/>
    <property type="evidence" value="ECO:0007669"/>
    <property type="project" value="InterPro"/>
</dbReference>
<feature type="domain" description="Cytochrome c" evidence="9">
    <location>
        <begin position="146"/>
        <end position="228"/>
    </location>
</feature>
<keyword evidence="11" id="KW-1185">Reference proteome</keyword>
<dbReference type="Gene3D" id="1.10.760.10">
    <property type="entry name" value="Cytochrome c-like domain"/>
    <property type="match status" value="2"/>
</dbReference>
<evidence type="ECO:0000256" key="8">
    <source>
        <dbReference type="SAM" id="SignalP"/>
    </source>
</evidence>
<dbReference type="InterPro" id="IPR050597">
    <property type="entry name" value="Cytochrome_c_Oxidase_Subunit"/>
</dbReference>
<name>A0A1E5Q6Q5_9PROT</name>
<feature type="domain" description="Cytochrome c" evidence="9">
    <location>
        <begin position="33"/>
        <end position="132"/>
    </location>
</feature>
<dbReference type="SUPFAM" id="SSF46626">
    <property type="entry name" value="Cytochrome c"/>
    <property type="match status" value="2"/>
</dbReference>
<dbReference type="PANTHER" id="PTHR33751">
    <property type="entry name" value="CBB3-TYPE CYTOCHROME C OXIDASE SUBUNIT FIXP"/>
    <property type="match status" value="1"/>
</dbReference>
<dbReference type="RefSeq" id="WP_069958214.1">
    <property type="nucleotide sequence ID" value="NZ_MCGG01000029.1"/>
</dbReference>
<evidence type="ECO:0000256" key="4">
    <source>
        <dbReference type="ARBA" id="ARBA00022982"/>
    </source>
</evidence>
<evidence type="ECO:0000256" key="5">
    <source>
        <dbReference type="ARBA" id="ARBA00023004"/>
    </source>
</evidence>
<keyword evidence="3 6" id="KW-0479">Metal-binding</keyword>
<gene>
    <name evidence="10" type="ORF">BEN30_11465</name>
</gene>
<proteinExistence type="predicted"/>
<dbReference type="Pfam" id="PF00034">
    <property type="entry name" value="Cytochrom_C"/>
    <property type="match status" value="2"/>
</dbReference>
<evidence type="ECO:0000256" key="6">
    <source>
        <dbReference type="PROSITE-ProRule" id="PRU00433"/>
    </source>
</evidence>
<dbReference type="EMBL" id="MCGG01000029">
    <property type="protein sequence ID" value="OEJ66693.1"/>
    <property type="molecule type" value="Genomic_DNA"/>
</dbReference>
<keyword evidence="8" id="KW-0732">Signal</keyword>
<dbReference type="STRING" id="28181.BEN30_11465"/>
<feature type="signal peptide" evidence="8">
    <location>
        <begin position="1"/>
        <end position="28"/>
    </location>
</feature>